<dbReference type="Proteomes" id="UP001231189">
    <property type="component" value="Unassembled WGS sequence"/>
</dbReference>
<comment type="caution">
    <text evidence="2">The sequence shown here is derived from an EMBL/GenBank/DDBJ whole genome shotgun (WGS) entry which is preliminary data.</text>
</comment>
<protein>
    <submittedName>
        <fullName evidence="2">Uncharacterized protein</fullName>
    </submittedName>
</protein>
<feature type="region of interest" description="Disordered" evidence="1">
    <location>
        <begin position="1"/>
        <end position="25"/>
    </location>
</feature>
<accession>A0AAD8VKM7</accession>
<evidence type="ECO:0000313" key="3">
    <source>
        <dbReference type="Proteomes" id="UP001231189"/>
    </source>
</evidence>
<gene>
    <name evidence="2" type="ORF">QYE76_034880</name>
</gene>
<evidence type="ECO:0000256" key="1">
    <source>
        <dbReference type="SAM" id="MobiDB-lite"/>
    </source>
</evidence>
<reference evidence="2" key="1">
    <citation type="submission" date="2023-07" db="EMBL/GenBank/DDBJ databases">
        <title>A chromosome-level genome assembly of Lolium multiflorum.</title>
        <authorList>
            <person name="Chen Y."/>
            <person name="Copetti D."/>
            <person name="Kolliker R."/>
            <person name="Studer B."/>
        </authorList>
    </citation>
    <scope>NUCLEOTIDE SEQUENCE</scope>
    <source>
        <strain evidence="2">02402/16</strain>
        <tissue evidence="2">Leaf</tissue>
    </source>
</reference>
<keyword evidence="3" id="KW-1185">Reference proteome</keyword>
<dbReference type="AlphaFoldDB" id="A0AAD8VKM7"/>
<organism evidence="2 3">
    <name type="scientific">Lolium multiflorum</name>
    <name type="common">Italian ryegrass</name>
    <name type="synonym">Lolium perenne subsp. multiflorum</name>
    <dbReference type="NCBI Taxonomy" id="4521"/>
    <lineage>
        <taxon>Eukaryota</taxon>
        <taxon>Viridiplantae</taxon>
        <taxon>Streptophyta</taxon>
        <taxon>Embryophyta</taxon>
        <taxon>Tracheophyta</taxon>
        <taxon>Spermatophyta</taxon>
        <taxon>Magnoliopsida</taxon>
        <taxon>Liliopsida</taxon>
        <taxon>Poales</taxon>
        <taxon>Poaceae</taxon>
        <taxon>BOP clade</taxon>
        <taxon>Pooideae</taxon>
        <taxon>Poodae</taxon>
        <taxon>Poeae</taxon>
        <taxon>Poeae Chloroplast Group 2 (Poeae type)</taxon>
        <taxon>Loliodinae</taxon>
        <taxon>Loliinae</taxon>
        <taxon>Lolium</taxon>
    </lineage>
</organism>
<proteinExistence type="predicted"/>
<name>A0AAD8VKM7_LOLMU</name>
<dbReference type="EMBL" id="JAUUTY010000007">
    <property type="protein sequence ID" value="KAK1611207.1"/>
    <property type="molecule type" value="Genomic_DNA"/>
</dbReference>
<evidence type="ECO:0000313" key="2">
    <source>
        <dbReference type="EMBL" id="KAK1611207.1"/>
    </source>
</evidence>
<sequence>MSSPALSPVTYNVADDDASSDSPAPAGSNFTLLGALAASLSQCNGGGKKRRSGSKGRAALTSVECVVYLQELEKGDVVRLLPACRHSFAAAAAAAFAPDAGIVF</sequence>